<gene>
    <name evidence="6" type="ordered locus">HPL003_10075</name>
</gene>
<evidence type="ECO:0000256" key="2">
    <source>
        <dbReference type="ARBA" id="ARBA00022692"/>
    </source>
</evidence>
<proteinExistence type="inferred from homology"/>
<evidence type="ECO:0000256" key="3">
    <source>
        <dbReference type="ARBA" id="ARBA00022989"/>
    </source>
</evidence>
<dbReference type="InterPro" id="IPR006480">
    <property type="entry name" value="Phage_holin_4_1"/>
</dbReference>
<dbReference type="Proteomes" id="UP000005876">
    <property type="component" value="Chromosome"/>
</dbReference>
<evidence type="ECO:0000256" key="4">
    <source>
        <dbReference type="ARBA" id="ARBA00023136"/>
    </source>
</evidence>
<dbReference type="HOGENOM" id="CLU_3273842_0_0_9"/>
<comment type="similarity">
    <text evidence="5">Belongs to the bacteriophage holin family. Cp-1 holin subfamily.</text>
</comment>
<dbReference type="STRING" id="985665.HPL003_10075"/>
<keyword evidence="4" id="KW-0472">Membrane</keyword>
<reference evidence="7" key="1">
    <citation type="submission" date="2011-11" db="EMBL/GenBank/DDBJ databases">
        <title>Complete sequence of Paenibacillus terrae HPL-003.</title>
        <authorList>
            <person name="Shin S.H."/>
            <person name="Kim S."/>
            <person name="Kim J.Y."/>
        </authorList>
    </citation>
    <scope>NUCLEOTIDE SEQUENCE [LARGE SCALE GENOMIC DNA]</scope>
    <source>
        <strain evidence="7">HPL-003</strain>
    </source>
</reference>
<keyword evidence="3" id="KW-1133">Transmembrane helix</keyword>
<comment type="subcellular location">
    <subcellularLocation>
        <location evidence="1">Membrane</location>
        <topology evidence="1">Multi-pass membrane protein</topology>
    </subcellularLocation>
</comment>
<dbReference type="KEGG" id="pta:HPL003_10075"/>
<reference evidence="6 7" key="3">
    <citation type="journal article" date="2012" name="J. Bacteriol.">
        <title>Genome Sequence of Paenibacillus terrae HPL-003, a Xylanase-Producing Bacterium Isolated from Soil Found in Forest Residue.</title>
        <authorList>
            <person name="Shin S.H."/>
            <person name="Kim S."/>
            <person name="Kim J.Y."/>
            <person name="Song H.Y."/>
            <person name="Cho S.J."/>
            <person name="Kim D.R."/>
            <person name="Lee K.I."/>
            <person name="Lim H.K."/>
            <person name="Park N.J."/>
            <person name="Hwang I.T."/>
            <person name="Yang K.S."/>
        </authorList>
    </citation>
    <scope>NUCLEOTIDE SEQUENCE [LARGE SCALE GENOMIC DNA]</scope>
    <source>
        <strain evidence="6 7">HPL-003</strain>
    </source>
</reference>
<accession>G7VV07</accession>
<evidence type="ECO:0000256" key="5">
    <source>
        <dbReference type="ARBA" id="ARBA00023600"/>
    </source>
</evidence>
<evidence type="ECO:0000313" key="6">
    <source>
        <dbReference type="EMBL" id="AET58776.1"/>
    </source>
</evidence>
<evidence type="ECO:0008006" key="8">
    <source>
        <dbReference type="Google" id="ProtNLM"/>
    </source>
</evidence>
<dbReference type="AlphaFoldDB" id="G7VV07"/>
<evidence type="ECO:0000313" key="7">
    <source>
        <dbReference type="Proteomes" id="UP000005876"/>
    </source>
</evidence>
<dbReference type="GO" id="GO:0016020">
    <property type="term" value="C:membrane"/>
    <property type="evidence" value="ECO:0007669"/>
    <property type="project" value="UniProtKB-SubCell"/>
</dbReference>
<name>G7VV07_PAETH</name>
<organism evidence="6 7">
    <name type="scientific">Paenibacillus terrae (strain HPL-003)</name>
    <dbReference type="NCBI Taxonomy" id="985665"/>
    <lineage>
        <taxon>Bacteria</taxon>
        <taxon>Bacillati</taxon>
        <taxon>Bacillota</taxon>
        <taxon>Bacilli</taxon>
        <taxon>Bacillales</taxon>
        <taxon>Paenibacillaceae</taxon>
        <taxon>Paenibacillus</taxon>
    </lineage>
</organism>
<sequence>MHGDKPLQVLLILMALDYISGVAGAIKNKKVDSDNLFLCWS</sequence>
<dbReference type="EMBL" id="CP003107">
    <property type="protein sequence ID" value="AET58776.1"/>
    <property type="molecule type" value="Genomic_DNA"/>
</dbReference>
<dbReference type="Pfam" id="PF05105">
    <property type="entry name" value="Phage_holin_4_1"/>
    <property type="match status" value="1"/>
</dbReference>
<reference key="2">
    <citation type="submission" date="2011-11" db="EMBL/GenBank/DDBJ databases">
        <authorList>
            <person name="Shin S.H."/>
            <person name="Kim S."/>
            <person name="Kim J.Y."/>
        </authorList>
    </citation>
    <scope>NUCLEOTIDE SEQUENCE</scope>
    <source>
        <strain>HPL-003</strain>
    </source>
</reference>
<keyword evidence="2" id="KW-0812">Transmembrane</keyword>
<evidence type="ECO:0000256" key="1">
    <source>
        <dbReference type="ARBA" id="ARBA00004141"/>
    </source>
</evidence>
<protein>
    <recommendedName>
        <fullName evidence="8">Holin</fullName>
    </recommendedName>
</protein>